<comment type="subcellular location">
    <subcellularLocation>
        <location evidence="1">Membrane</location>
        <topology evidence="1">Multi-pass membrane protein</topology>
    </subcellularLocation>
</comment>
<feature type="transmembrane region" description="Helical" evidence="6">
    <location>
        <begin position="66"/>
        <end position="90"/>
    </location>
</feature>
<feature type="transmembrane region" description="Helical" evidence="6">
    <location>
        <begin position="21"/>
        <end position="46"/>
    </location>
</feature>
<dbReference type="PANTHER" id="PTHR13353:SF5">
    <property type="entry name" value="TRANSMEMBRANE PROTEIN 19"/>
    <property type="match status" value="1"/>
</dbReference>
<evidence type="ECO:0008006" key="8">
    <source>
        <dbReference type="Google" id="ProtNLM"/>
    </source>
</evidence>
<feature type="transmembrane region" description="Helical" evidence="6">
    <location>
        <begin position="183"/>
        <end position="204"/>
    </location>
</feature>
<gene>
    <name evidence="7" type="ORF">SDC9_98114</name>
</gene>
<dbReference type="GO" id="GO:0016020">
    <property type="term" value="C:membrane"/>
    <property type="evidence" value="ECO:0007669"/>
    <property type="project" value="UniProtKB-SubCell"/>
</dbReference>
<evidence type="ECO:0000256" key="6">
    <source>
        <dbReference type="SAM" id="Phobius"/>
    </source>
</evidence>
<dbReference type="InterPro" id="IPR002794">
    <property type="entry name" value="DUF92_TMEM19"/>
</dbReference>
<accession>A0A645AEI4</accession>
<keyword evidence="3 6" id="KW-0812">Transmembrane</keyword>
<evidence type="ECO:0000256" key="4">
    <source>
        <dbReference type="ARBA" id="ARBA00022989"/>
    </source>
</evidence>
<keyword evidence="4 6" id="KW-1133">Transmembrane helix</keyword>
<evidence type="ECO:0000256" key="1">
    <source>
        <dbReference type="ARBA" id="ARBA00004141"/>
    </source>
</evidence>
<evidence type="ECO:0000313" key="7">
    <source>
        <dbReference type="EMBL" id="MPM51366.1"/>
    </source>
</evidence>
<comment type="caution">
    <text evidence="7">The sequence shown here is derived from an EMBL/GenBank/DDBJ whole genome shotgun (WGS) entry which is preliminary data.</text>
</comment>
<dbReference type="PANTHER" id="PTHR13353">
    <property type="entry name" value="TRANSMEMBRANE PROTEIN 19"/>
    <property type="match status" value="1"/>
</dbReference>
<protein>
    <recommendedName>
        <fullName evidence="8">Protein PGR</fullName>
    </recommendedName>
</protein>
<comment type="similarity">
    <text evidence="2">Belongs to the TMEM19 family.</text>
</comment>
<dbReference type="AlphaFoldDB" id="A0A645AEI4"/>
<dbReference type="EMBL" id="VSSQ01013381">
    <property type="protein sequence ID" value="MPM51366.1"/>
    <property type="molecule type" value="Genomic_DNA"/>
</dbReference>
<feature type="transmembrane region" description="Helical" evidence="6">
    <location>
        <begin position="271"/>
        <end position="291"/>
    </location>
</feature>
<evidence type="ECO:0000256" key="2">
    <source>
        <dbReference type="ARBA" id="ARBA00009012"/>
    </source>
</evidence>
<proteinExistence type="inferred from homology"/>
<keyword evidence="5 6" id="KW-0472">Membrane</keyword>
<organism evidence="7">
    <name type="scientific">bioreactor metagenome</name>
    <dbReference type="NCBI Taxonomy" id="1076179"/>
    <lineage>
        <taxon>unclassified sequences</taxon>
        <taxon>metagenomes</taxon>
        <taxon>ecological metagenomes</taxon>
    </lineage>
</organism>
<feature type="transmembrane region" description="Helical" evidence="6">
    <location>
        <begin position="111"/>
        <end position="129"/>
    </location>
</feature>
<reference evidence="7" key="1">
    <citation type="submission" date="2019-08" db="EMBL/GenBank/DDBJ databases">
        <authorList>
            <person name="Kucharzyk K."/>
            <person name="Murdoch R.W."/>
            <person name="Higgins S."/>
            <person name="Loffler F."/>
        </authorList>
    </citation>
    <scope>NUCLEOTIDE SEQUENCE</scope>
</reference>
<sequence>MSEFANLVPATGSLASYFNEFFFSFPFAFWALVLIMLVVSIGSYAARQLTFGGAVAAYLVGFGPTWVLGFGALTTLLLFFMAAGVLGKLAKRAISFDVMKIHKKGGRRDAAQVYANGLMALVSALLYAFNPSLPFLVMFGSAVGEAASDTFASEVGILSKTKPVSIITGRPMKAGLSGAVSPLGLASGLVGAVLIALCMWGCFLPITAKSALAASVIALSSFFGCLLDSVLGATVQAHYYDEVNDRITERPVVDGRVLPLERGLRWVDNDVVNLVSNVVSAILGMSLALIIT</sequence>
<dbReference type="Pfam" id="PF01940">
    <property type="entry name" value="DUF92"/>
    <property type="match status" value="1"/>
</dbReference>
<name>A0A645AEI4_9ZZZZ</name>
<evidence type="ECO:0000256" key="5">
    <source>
        <dbReference type="ARBA" id="ARBA00023136"/>
    </source>
</evidence>
<evidence type="ECO:0000256" key="3">
    <source>
        <dbReference type="ARBA" id="ARBA00022692"/>
    </source>
</evidence>
<feature type="transmembrane region" description="Helical" evidence="6">
    <location>
        <begin position="211"/>
        <end position="231"/>
    </location>
</feature>